<sequence length="227" mass="24527">MADEEMENEAPRSTSEATPPHVYDYPKMVSHHSPPEEERVTSSTDRQPPEIANSPDEQRVSSTSEQELPNDVGPSTERSDPVQKLEDQPEPDTTPYPILRLILEAQPLIIHSEAQTGDGQTGHFQKITRDAIEGNTDEEKSDDPNPQFDAEDLPSVSKSPSKNVDLGSSSPGNGYGHSGTRRRGAENIATEDAGARSDCDLPPITGTGTGEVNSSGISAIRNVDSRK</sequence>
<name>A0A4Y2N1Z2_ARAVE</name>
<dbReference type="EMBL" id="BGPR01008281">
    <property type="protein sequence ID" value="GBN32729.1"/>
    <property type="molecule type" value="Genomic_DNA"/>
</dbReference>
<evidence type="ECO:0000313" key="2">
    <source>
        <dbReference type="EMBL" id="GBN32729.1"/>
    </source>
</evidence>
<dbReference type="AlphaFoldDB" id="A0A4Y2N1Z2"/>
<evidence type="ECO:0000313" key="3">
    <source>
        <dbReference type="Proteomes" id="UP000499080"/>
    </source>
</evidence>
<reference evidence="2 3" key="1">
    <citation type="journal article" date="2019" name="Sci. Rep.">
        <title>Orb-weaving spider Araneus ventricosus genome elucidates the spidroin gene catalogue.</title>
        <authorList>
            <person name="Kono N."/>
            <person name="Nakamura H."/>
            <person name="Ohtoshi R."/>
            <person name="Moran D.A.P."/>
            <person name="Shinohara A."/>
            <person name="Yoshida Y."/>
            <person name="Fujiwara M."/>
            <person name="Mori M."/>
            <person name="Tomita M."/>
            <person name="Arakawa K."/>
        </authorList>
    </citation>
    <scope>NUCLEOTIDE SEQUENCE [LARGE SCALE GENOMIC DNA]</scope>
</reference>
<proteinExistence type="predicted"/>
<gene>
    <name evidence="2" type="ORF">AVEN_47169_1</name>
</gene>
<feature type="compositionally biased region" description="Polar residues" evidence="1">
    <location>
        <begin position="156"/>
        <end position="172"/>
    </location>
</feature>
<feature type="compositionally biased region" description="Basic and acidic residues" evidence="1">
    <location>
        <begin position="77"/>
        <end position="87"/>
    </location>
</feature>
<keyword evidence="3" id="KW-1185">Reference proteome</keyword>
<dbReference type="Proteomes" id="UP000499080">
    <property type="component" value="Unassembled WGS sequence"/>
</dbReference>
<evidence type="ECO:0000256" key="1">
    <source>
        <dbReference type="SAM" id="MobiDB-lite"/>
    </source>
</evidence>
<accession>A0A4Y2N1Z2</accession>
<feature type="region of interest" description="Disordered" evidence="1">
    <location>
        <begin position="1"/>
        <end position="99"/>
    </location>
</feature>
<comment type="caution">
    <text evidence="2">The sequence shown here is derived from an EMBL/GenBank/DDBJ whole genome shotgun (WGS) entry which is preliminary data.</text>
</comment>
<protein>
    <submittedName>
        <fullName evidence="2">Uncharacterized protein</fullName>
    </submittedName>
</protein>
<organism evidence="2 3">
    <name type="scientific">Araneus ventricosus</name>
    <name type="common">Orbweaver spider</name>
    <name type="synonym">Epeira ventricosa</name>
    <dbReference type="NCBI Taxonomy" id="182803"/>
    <lineage>
        <taxon>Eukaryota</taxon>
        <taxon>Metazoa</taxon>
        <taxon>Ecdysozoa</taxon>
        <taxon>Arthropoda</taxon>
        <taxon>Chelicerata</taxon>
        <taxon>Arachnida</taxon>
        <taxon>Araneae</taxon>
        <taxon>Araneomorphae</taxon>
        <taxon>Entelegynae</taxon>
        <taxon>Araneoidea</taxon>
        <taxon>Araneidae</taxon>
        <taxon>Araneus</taxon>
    </lineage>
</organism>
<feature type="region of interest" description="Disordered" evidence="1">
    <location>
        <begin position="112"/>
        <end position="227"/>
    </location>
</feature>